<name>A0A0F9B515_9ZZZZ</name>
<keyword evidence="2" id="KW-1133">Transmembrane helix</keyword>
<dbReference type="EMBL" id="LAZR01039451">
    <property type="protein sequence ID" value="KKL16979.1"/>
    <property type="molecule type" value="Genomic_DNA"/>
</dbReference>
<feature type="compositionally biased region" description="Basic residues" evidence="1">
    <location>
        <begin position="96"/>
        <end position="107"/>
    </location>
</feature>
<keyword evidence="2" id="KW-0472">Membrane</keyword>
<comment type="caution">
    <text evidence="3">The sequence shown here is derived from an EMBL/GenBank/DDBJ whole genome shotgun (WGS) entry which is preliminary data.</text>
</comment>
<evidence type="ECO:0000256" key="1">
    <source>
        <dbReference type="SAM" id="MobiDB-lite"/>
    </source>
</evidence>
<accession>A0A0F9B515</accession>
<organism evidence="3">
    <name type="scientific">marine sediment metagenome</name>
    <dbReference type="NCBI Taxonomy" id="412755"/>
    <lineage>
        <taxon>unclassified sequences</taxon>
        <taxon>metagenomes</taxon>
        <taxon>ecological metagenomes</taxon>
    </lineage>
</organism>
<evidence type="ECO:0000313" key="3">
    <source>
        <dbReference type="EMBL" id="KKL16979.1"/>
    </source>
</evidence>
<sequence length="107" mass="11598">AVAGDSIVPPPSPTLIRQLTPTGEKSQLVRLMDVFVFGPLMISAAASQKSRYFSAALLLVGLGTIVYNGANYLETRRQQNAAEDLAGLGQRAAPHPGRRYPRGHIWR</sequence>
<evidence type="ECO:0000256" key="2">
    <source>
        <dbReference type="SAM" id="Phobius"/>
    </source>
</evidence>
<protein>
    <submittedName>
        <fullName evidence="3">Uncharacterized protein</fullName>
    </submittedName>
</protein>
<feature type="transmembrane region" description="Helical" evidence="2">
    <location>
        <begin position="52"/>
        <end position="70"/>
    </location>
</feature>
<feature type="region of interest" description="Disordered" evidence="1">
    <location>
        <begin position="86"/>
        <end position="107"/>
    </location>
</feature>
<proteinExistence type="predicted"/>
<gene>
    <name evidence="3" type="ORF">LCGC14_2490180</name>
</gene>
<dbReference type="AlphaFoldDB" id="A0A0F9B515"/>
<feature type="non-terminal residue" evidence="3">
    <location>
        <position position="1"/>
    </location>
</feature>
<reference evidence="3" key="1">
    <citation type="journal article" date="2015" name="Nature">
        <title>Complex archaea that bridge the gap between prokaryotes and eukaryotes.</title>
        <authorList>
            <person name="Spang A."/>
            <person name="Saw J.H."/>
            <person name="Jorgensen S.L."/>
            <person name="Zaremba-Niedzwiedzka K."/>
            <person name="Martijn J."/>
            <person name="Lind A.E."/>
            <person name="van Eijk R."/>
            <person name="Schleper C."/>
            <person name="Guy L."/>
            <person name="Ettema T.J."/>
        </authorList>
    </citation>
    <scope>NUCLEOTIDE SEQUENCE</scope>
</reference>
<keyword evidence="2" id="KW-0812">Transmembrane</keyword>